<dbReference type="GO" id="GO:0016020">
    <property type="term" value="C:membrane"/>
    <property type="evidence" value="ECO:0007669"/>
    <property type="project" value="UniProtKB-SubCell"/>
</dbReference>
<evidence type="ECO:0000313" key="7">
    <source>
        <dbReference type="Proteomes" id="UP000268014"/>
    </source>
</evidence>
<keyword evidence="4" id="KW-0472">Membrane</keyword>
<dbReference type="Pfam" id="PF01094">
    <property type="entry name" value="ANF_receptor"/>
    <property type="match status" value="1"/>
</dbReference>
<reference evidence="6 7" key="2">
    <citation type="submission" date="2018-11" db="EMBL/GenBank/DDBJ databases">
        <authorList>
            <consortium name="Pathogen Informatics"/>
        </authorList>
    </citation>
    <scope>NUCLEOTIDE SEQUENCE [LARGE SCALE GENOMIC DNA]</scope>
    <source>
        <strain evidence="6 7">MHpl1</strain>
    </source>
</reference>
<dbReference type="OMA" id="AVINWAQ"/>
<dbReference type="SUPFAM" id="SSF53822">
    <property type="entry name" value="Periplasmic binding protein-like I"/>
    <property type="match status" value="1"/>
</dbReference>
<evidence type="ECO:0000259" key="5">
    <source>
        <dbReference type="Pfam" id="PF01094"/>
    </source>
</evidence>
<accession>A0A0N4VW80</accession>
<gene>
    <name evidence="6" type="ORF">HPLM_LOCUS1548</name>
</gene>
<evidence type="ECO:0000256" key="2">
    <source>
        <dbReference type="ARBA" id="ARBA00022692"/>
    </source>
</evidence>
<dbReference type="STRING" id="6290.A0A0N4VW80"/>
<dbReference type="InterPro" id="IPR001828">
    <property type="entry name" value="ANF_lig-bd_rcpt"/>
</dbReference>
<evidence type="ECO:0000313" key="6">
    <source>
        <dbReference type="EMBL" id="VDO10075.1"/>
    </source>
</evidence>
<keyword evidence="2" id="KW-0812">Transmembrane</keyword>
<evidence type="ECO:0000256" key="1">
    <source>
        <dbReference type="ARBA" id="ARBA00004370"/>
    </source>
</evidence>
<dbReference type="OrthoDB" id="5867643at2759"/>
<dbReference type="Proteomes" id="UP000268014">
    <property type="component" value="Unassembled WGS sequence"/>
</dbReference>
<proteinExistence type="predicted"/>
<dbReference type="WBParaSite" id="HPLM_0000155001-mRNA-1">
    <property type="protein sequence ID" value="HPLM_0000155001-mRNA-1"/>
    <property type="gene ID" value="HPLM_0000155001"/>
</dbReference>
<dbReference type="InterPro" id="IPR028082">
    <property type="entry name" value="Peripla_BP_I"/>
</dbReference>
<evidence type="ECO:0000256" key="3">
    <source>
        <dbReference type="ARBA" id="ARBA00022989"/>
    </source>
</evidence>
<name>A0A0N4VW80_HAEPC</name>
<evidence type="ECO:0000256" key="4">
    <source>
        <dbReference type="ARBA" id="ARBA00023136"/>
    </source>
</evidence>
<dbReference type="EMBL" id="UZAF01002124">
    <property type="protein sequence ID" value="VDO10075.1"/>
    <property type="molecule type" value="Genomic_DNA"/>
</dbReference>
<keyword evidence="7" id="KW-1185">Reference proteome</keyword>
<organism evidence="8">
    <name type="scientific">Haemonchus placei</name>
    <name type="common">Barber's pole worm</name>
    <dbReference type="NCBI Taxonomy" id="6290"/>
    <lineage>
        <taxon>Eukaryota</taxon>
        <taxon>Metazoa</taxon>
        <taxon>Ecdysozoa</taxon>
        <taxon>Nematoda</taxon>
        <taxon>Chromadorea</taxon>
        <taxon>Rhabditida</taxon>
        <taxon>Rhabditina</taxon>
        <taxon>Rhabditomorpha</taxon>
        <taxon>Strongyloidea</taxon>
        <taxon>Trichostrongylidae</taxon>
        <taxon>Haemonchus</taxon>
    </lineage>
</organism>
<keyword evidence="3" id="KW-1133">Transmembrane helix</keyword>
<comment type="subcellular location">
    <subcellularLocation>
        <location evidence="1">Membrane</location>
    </subcellularLocation>
</comment>
<reference evidence="8" key="1">
    <citation type="submission" date="2017-02" db="UniProtKB">
        <authorList>
            <consortium name="WormBaseParasite"/>
        </authorList>
    </citation>
    <scope>IDENTIFICATION</scope>
</reference>
<evidence type="ECO:0000313" key="8">
    <source>
        <dbReference type="WBParaSite" id="HPLM_0000155001-mRNA-1"/>
    </source>
</evidence>
<feature type="domain" description="Receptor ligand binding region" evidence="5">
    <location>
        <begin position="23"/>
        <end position="114"/>
    </location>
</feature>
<sequence length="121" mass="12805">MLDSFAPTTIPKYRRETAGGIGVAWDKIVADGILPAYDKLNLSWAMGECVESADAGALINFIEAGANVVIGPACSASALVSGTVAKYFDFPIVIWAPVFPSALLDDEQYSNLMAPTFSSLK</sequence>
<protein>
    <submittedName>
        <fullName evidence="8">ANF_receptor domain-containing protein</fullName>
    </submittedName>
</protein>
<dbReference type="AlphaFoldDB" id="A0A0N4VW80"/>
<dbReference type="Gene3D" id="3.40.50.2300">
    <property type="match status" value="1"/>
</dbReference>